<organism evidence="1 2">
    <name type="scientific">Enterococcus columbae DSM 7374 = ATCC 51263</name>
    <dbReference type="NCBI Taxonomy" id="1121865"/>
    <lineage>
        <taxon>Bacteria</taxon>
        <taxon>Bacillati</taxon>
        <taxon>Bacillota</taxon>
        <taxon>Bacilli</taxon>
        <taxon>Lactobacillales</taxon>
        <taxon>Enterococcaceae</taxon>
        <taxon>Enterococcus</taxon>
    </lineage>
</organism>
<sequence>MNVTKFKQLKDVDLDQINGELLITETMIAERIGIFVGTFGVGVVIGQATKKVGK</sequence>
<protein>
    <submittedName>
        <fullName evidence="1">Uncharacterized protein</fullName>
    </submittedName>
</protein>
<evidence type="ECO:0000313" key="1">
    <source>
        <dbReference type="EMBL" id="EOW83796.1"/>
    </source>
</evidence>
<keyword evidence="2" id="KW-1185">Reference proteome</keyword>
<dbReference type="EMBL" id="ASWJ01000007">
    <property type="protein sequence ID" value="EOW83796.1"/>
    <property type="molecule type" value="Genomic_DNA"/>
</dbReference>
<dbReference type="Proteomes" id="UP000014113">
    <property type="component" value="Unassembled WGS sequence"/>
</dbReference>
<proteinExistence type="predicted"/>
<reference evidence="1 2" key="1">
    <citation type="submission" date="2013-03" db="EMBL/GenBank/DDBJ databases">
        <title>The Genome Sequence of Enterococcus columbae ATCC_51263 (PacBio/Illumina hybrid assembly).</title>
        <authorList>
            <consortium name="The Broad Institute Genomics Platform"/>
            <consortium name="The Broad Institute Genome Sequencing Center for Infectious Disease"/>
            <person name="Earl A."/>
            <person name="Russ C."/>
            <person name="Gilmore M."/>
            <person name="Surin D."/>
            <person name="Walker B."/>
            <person name="Young S."/>
            <person name="Zeng Q."/>
            <person name="Gargeya S."/>
            <person name="Fitzgerald M."/>
            <person name="Haas B."/>
            <person name="Abouelleil A."/>
            <person name="Allen A.W."/>
            <person name="Alvarado L."/>
            <person name="Arachchi H.M."/>
            <person name="Berlin A.M."/>
            <person name="Chapman S.B."/>
            <person name="Gainer-Dewar J."/>
            <person name="Goldberg J."/>
            <person name="Griggs A."/>
            <person name="Gujja S."/>
            <person name="Hansen M."/>
            <person name="Howarth C."/>
            <person name="Imamovic A."/>
            <person name="Ireland A."/>
            <person name="Larimer J."/>
            <person name="McCowan C."/>
            <person name="Murphy C."/>
            <person name="Pearson M."/>
            <person name="Poon T.W."/>
            <person name="Priest M."/>
            <person name="Roberts A."/>
            <person name="Saif S."/>
            <person name="Shea T."/>
            <person name="Sisk P."/>
            <person name="Sykes S."/>
            <person name="Wortman J."/>
            <person name="Nusbaum C."/>
            <person name="Birren B."/>
        </authorList>
    </citation>
    <scope>NUCLEOTIDE SEQUENCE [LARGE SCALE GENOMIC DNA]</scope>
    <source>
        <strain evidence="1 2">ATCC 51263</strain>
    </source>
</reference>
<accession>S0JZ37</accession>
<dbReference type="PATRIC" id="fig|1121865.3.peg.2323"/>
<evidence type="ECO:0000313" key="2">
    <source>
        <dbReference type="Proteomes" id="UP000014113"/>
    </source>
</evidence>
<dbReference type="RefSeq" id="WP_016184468.1">
    <property type="nucleotide sequence ID" value="NZ_JXKI01000008.1"/>
</dbReference>
<dbReference type="AlphaFoldDB" id="S0JZ37"/>
<comment type="caution">
    <text evidence="1">The sequence shown here is derived from an EMBL/GenBank/DDBJ whole genome shotgun (WGS) entry which is preliminary data.</text>
</comment>
<gene>
    <name evidence="1" type="ORF">I568_01598</name>
</gene>
<name>S0JZ37_9ENTE</name>